<feature type="signal peptide" evidence="5">
    <location>
        <begin position="1"/>
        <end position="23"/>
    </location>
</feature>
<keyword evidence="9" id="KW-1185">Reference proteome</keyword>
<evidence type="ECO:0000256" key="3">
    <source>
        <dbReference type="ARBA" id="ARBA00022729"/>
    </source>
</evidence>
<feature type="chain" id="PRO_5035922496" evidence="5">
    <location>
        <begin position="24"/>
        <end position="222"/>
    </location>
</feature>
<dbReference type="AlphaFoldDB" id="A0A8S4NI88"/>
<organism evidence="8 9">
    <name type="scientific">Owenia fusiformis</name>
    <name type="common">Polychaete worm</name>
    <dbReference type="NCBI Taxonomy" id="6347"/>
    <lineage>
        <taxon>Eukaryota</taxon>
        <taxon>Metazoa</taxon>
        <taxon>Spiralia</taxon>
        <taxon>Lophotrochozoa</taxon>
        <taxon>Annelida</taxon>
        <taxon>Polychaeta</taxon>
        <taxon>Sedentaria</taxon>
        <taxon>Canalipalpata</taxon>
        <taxon>Sabellida</taxon>
        <taxon>Oweniida</taxon>
        <taxon>Oweniidae</taxon>
        <taxon>Owenia</taxon>
    </lineage>
</organism>
<evidence type="ECO:0000256" key="2">
    <source>
        <dbReference type="ARBA" id="ARBA00022525"/>
    </source>
</evidence>
<evidence type="ECO:0000259" key="6">
    <source>
        <dbReference type="Pfam" id="PF13330"/>
    </source>
</evidence>
<evidence type="ECO:0000313" key="8">
    <source>
        <dbReference type="EMBL" id="CAH1780671.1"/>
    </source>
</evidence>
<dbReference type="Pfam" id="PF13330">
    <property type="entry name" value="Mucin2_WxxW"/>
    <property type="match status" value="1"/>
</dbReference>
<evidence type="ECO:0000256" key="4">
    <source>
        <dbReference type="ARBA" id="ARBA00023180"/>
    </source>
</evidence>
<keyword evidence="4" id="KW-0325">Glycoprotein</keyword>
<gene>
    <name evidence="8" type="ORF">OFUS_LOCUS7332</name>
</gene>
<dbReference type="EMBL" id="CAIIXF020000004">
    <property type="protein sequence ID" value="CAH1780671.1"/>
    <property type="molecule type" value="Genomic_DNA"/>
</dbReference>
<sequence length="222" mass="25669">MKKSMFLLVLFFAMHNTMYFVKGAGWSVWMNRDYPDGYGDFETTRDYRSEKRLPCEAPSAIECRTVRTHIPASKTGQVFHKKAACSVEGGLACYNRKQKNRRCLNYEVRYFCKEDDNVCSEPESHVQELPRGCEPRTFDVKKCNESACKNQKAERRYGSKPEYCCGPTLQETVVVECDNDISINVVVTENAAVLFVTKLQTQRQGKCLLKIRPWFSMEEHLE</sequence>
<keyword evidence="3 5" id="KW-0732">Signal</keyword>
<dbReference type="GO" id="GO:0005576">
    <property type="term" value="C:extracellular region"/>
    <property type="evidence" value="ECO:0007669"/>
    <property type="project" value="UniProtKB-SubCell"/>
</dbReference>
<dbReference type="PANTHER" id="PTHR15031:SF6">
    <property type="entry name" value="CARTILAGE INTERMEDIATE LAYER PROTEIN 1-LIKE ISOFORM X1"/>
    <property type="match status" value="1"/>
</dbReference>
<evidence type="ECO:0000313" key="9">
    <source>
        <dbReference type="Proteomes" id="UP000749559"/>
    </source>
</evidence>
<dbReference type="PANTHER" id="PTHR15031">
    <property type="entry name" value="CARTILAGE INTERMEDIATE LAYER PROTEIN CLIP"/>
    <property type="match status" value="1"/>
</dbReference>
<feature type="domain" description="Cartilage intermediate layer protein 1/2" evidence="7">
    <location>
        <begin position="119"/>
        <end position="178"/>
    </location>
</feature>
<dbReference type="OrthoDB" id="10018712at2759"/>
<dbReference type="InterPro" id="IPR025155">
    <property type="entry name" value="WxxW_domain"/>
</dbReference>
<dbReference type="Pfam" id="PF23708">
    <property type="entry name" value="CILP_5th"/>
    <property type="match status" value="1"/>
</dbReference>
<evidence type="ECO:0000256" key="5">
    <source>
        <dbReference type="SAM" id="SignalP"/>
    </source>
</evidence>
<keyword evidence="2" id="KW-0964">Secreted</keyword>
<protein>
    <submittedName>
        <fullName evidence="8">Uncharacterized protein</fullName>
    </submittedName>
</protein>
<feature type="domain" description="WxxW" evidence="6">
    <location>
        <begin position="26"/>
        <end position="112"/>
    </location>
</feature>
<evidence type="ECO:0000256" key="1">
    <source>
        <dbReference type="ARBA" id="ARBA00004613"/>
    </source>
</evidence>
<reference evidence="8" key="1">
    <citation type="submission" date="2022-03" db="EMBL/GenBank/DDBJ databases">
        <authorList>
            <person name="Martin C."/>
        </authorList>
    </citation>
    <scope>NUCLEOTIDE SEQUENCE</scope>
</reference>
<dbReference type="InterPro" id="IPR039675">
    <property type="entry name" value="CILP1/CILP2"/>
</dbReference>
<dbReference type="InterPro" id="IPR056255">
    <property type="entry name" value="CILP-1/2_dom"/>
</dbReference>
<name>A0A8S4NI88_OWEFU</name>
<accession>A0A8S4NI88</accession>
<dbReference type="Proteomes" id="UP000749559">
    <property type="component" value="Unassembled WGS sequence"/>
</dbReference>
<evidence type="ECO:0000259" key="7">
    <source>
        <dbReference type="Pfam" id="PF23708"/>
    </source>
</evidence>
<comment type="subcellular location">
    <subcellularLocation>
        <location evidence="1">Secreted</location>
    </subcellularLocation>
</comment>
<comment type="caution">
    <text evidence="8">The sequence shown here is derived from an EMBL/GenBank/DDBJ whole genome shotgun (WGS) entry which is preliminary data.</text>
</comment>
<proteinExistence type="predicted"/>